<sequence length="272" mass="29279">LAAVAPGRAATLDAGPLTISIPDDGGVDGVSVAGTSVLNAGAQAASGFAVRDCAAGEEYVPLRGAITEQAGVLELALTAEQVNVELAATIMAWQNALEVRGTVRSQAEPPRCLSVRFALPVDLGGWRWHRDLNRTLSLNDAATFENALPCGWGTGRMDLWPLAAVSSDAATLCIATRMDEPALFRTQYLGEEGLLAISLDFGLSEHSKKFAREAPFRFFLYALDRPTGMRGALQRYYELFPELFVERTDKMGGWFAWGDIARQPAPLCDFGL</sequence>
<gene>
    <name evidence="1" type="ORF">S03H2_41425</name>
</gene>
<name>X1IKV3_9ZZZZ</name>
<comment type="caution">
    <text evidence="1">The sequence shown here is derived from an EMBL/GenBank/DDBJ whole genome shotgun (WGS) entry which is preliminary data.</text>
</comment>
<protein>
    <submittedName>
        <fullName evidence="1">Uncharacterized protein</fullName>
    </submittedName>
</protein>
<evidence type="ECO:0000313" key="1">
    <source>
        <dbReference type="EMBL" id="GAH69895.1"/>
    </source>
</evidence>
<reference evidence="1" key="1">
    <citation type="journal article" date="2014" name="Front. Microbiol.">
        <title>High frequency of phylogenetically diverse reductive dehalogenase-homologous genes in deep subseafloor sedimentary metagenomes.</title>
        <authorList>
            <person name="Kawai M."/>
            <person name="Futagami T."/>
            <person name="Toyoda A."/>
            <person name="Takaki Y."/>
            <person name="Nishi S."/>
            <person name="Hori S."/>
            <person name="Arai W."/>
            <person name="Tsubouchi T."/>
            <person name="Morono Y."/>
            <person name="Uchiyama I."/>
            <person name="Ito T."/>
            <person name="Fujiyama A."/>
            <person name="Inagaki F."/>
            <person name="Takami H."/>
        </authorList>
    </citation>
    <scope>NUCLEOTIDE SEQUENCE</scope>
    <source>
        <strain evidence="1">Expedition CK06-06</strain>
    </source>
</reference>
<dbReference type="EMBL" id="BARU01025734">
    <property type="protein sequence ID" value="GAH69895.1"/>
    <property type="molecule type" value="Genomic_DNA"/>
</dbReference>
<dbReference type="AlphaFoldDB" id="X1IKV3"/>
<organism evidence="1">
    <name type="scientific">marine sediment metagenome</name>
    <dbReference type="NCBI Taxonomy" id="412755"/>
    <lineage>
        <taxon>unclassified sequences</taxon>
        <taxon>metagenomes</taxon>
        <taxon>ecological metagenomes</taxon>
    </lineage>
</organism>
<feature type="non-terminal residue" evidence="1">
    <location>
        <position position="1"/>
    </location>
</feature>
<proteinExistence type="predicted"/>
<feature type="non-terminal residue" evidence="1">
    <location>
        <position position="272"/>
    </location>
</feature>
<accession>X1IKV3</accession>